<protein>
    <submittedName>
        <fullName evidence="6">Phosphodiesterase</fullName>
    </submittedName>
</protein>
<dbReference type="Proteomes" id="UP000521868">
    <property type="component" value="Unassembled WGS sequence"/>
</dbReference>
<name>A0A7X6DBN6_9BURK</name>
<comment type="caution">
    <text evidence="6">The sequence shown here is derived from an EMBL/GenBank/DDBJ whole genome shotgun (WGS) entry which is preliminary data.</text>
</comment>
<feature type="domain" description="Calcineurin-like phosphoesterase" evidence="5">
    <location>
        <begin position="6"/>
        <end position="199"/>
    </location>
</feature>
<keyword evidence="7" id="KW-1185">Reference proteome</keyword>
<gene>
    <name evidence="6" type="ORF">RAMLITH_00100</name>
</gene>
<evidence type="ECO:0000256" key="3">
    <source>
        <dbReference type="ARBA" id="ARBA00023004"/>
    </source>
</evidence>
<keyword evidence="1" id="KW-0479">Metal-binding</keyword>
<dbReference type="AlphaFoldDB" id="A0A7X6DBN6"/>
<dbReference type="InterPro" id="IPR042283">
    <property type="entry name" value="GpdQ_catalytic"/>
</dbReference>
<dbReference type="InterPro" id="IPR042281">
    <property type="entry name" value="GpdQ_beta-strand"/>
</dbReference>
<proteinExistence type="inferred from homology"/>
<evidence type="ECO:0000256" key="2">
    <source>
        <dbReference type="ARBA" id="ARBA00022801"/>
    </source>
</evidence>
<dbReference type="Gene3D" id="3.30.750.180">
    <property type="entry name" value="GpdQ, beta-strand dimerisation domain"/>
    <property type="match status" value="1"/>
</dbReference>
<dbReference type="InterPro" id="IPR029052">
    <property type="entry name" value="Metallo-depent_PP-like"/>
</dbReference>
<evidence type="ECO:0000313" key="6">
    <source>
        <dbReference type="EMBL" id="NKE64207.1"/>
    </source>
</evidence>
<evidence type="ECO:0000259" key="5">
    <source>
        <dbReference type="Pfam" id="PF00149"/>
    </source>
</evidence>
<dbReference type="PANTHER" id="PTHR42988">
    <property type="entry name" value="PHOSPHOHYDROLASE"/>
    <property type="match status" value="1"/>
</dbReference>
<dbReference type="GO" id="GO:0004112">
    <property type="term" value="F:cyclic-nucleotide phosphodiesterase activity"/>
    <property type="evidence" value="ECO:0007669"/>
    <property type="project" value="InterPro"/>
</dbReference>
<organism evidence="6 7">
    <name type="scientific">Ramlibacter lithotrophicus</name>
    <dbReference type="NCBI Taxonomy" id="2606681"/>
    <lineage>
        <taxon>Bacteria</taxon>
        <taxon>Pseudomonadati</taxon>
        <taxon>Pseudomonadota</taxon>
        <taxon>Betaproteobacteria</taxon>
        <taxon>Burkholderiales</taxon>
        <taxon>Comamonadaceae</taxon>
        <taxon>Ramlibacter</taxon>
    </lineage>
</organism>
<evidence type="ECO:0000256" key="4">
    <source>
        <dbReference type="ARBA" id="ARBA00025742"/>
    </source>
</evidence>
<dbReference type="CDD" id="cd07402">
    <property type="entry name" value="MPP_GpdQ"/>
    <property type="match status" value="1"/>
</dbReference>
<dbReference type="InterPro" id="IPR004843">
    <property type="entry name" value="Calcineurin-like_PHP"/>
</dbReference>
<keyword evidence="3" id="KW-0408">Iron</keyword>
<dbReference type="InterPro" id="IPR050884">
    <property type="entry name" value="CNP_phosphodiesterase-III"/>
</dbReference>
<dbReference type="SUPFAM" id="SSF56300">
    <property type="entry name" value="Metallo-dependent phosphatases"/>
    <property type="match status" value="1"/>
</dbReference>
<dbReference type="Pfam" id="PF00149">
    <property type="entry name" value="Metallophos"/>
    <property type="match status" value="1"/>
</dbReference>
<reference evidence="6 7" key="1">
    <citation type="journal article" date="2020" name="Nature">
        <title>Bacterial chemolithoautotrophy via manganese oxidation.</title>
        <authorList>
            <person name="Yu H."/>
            <person name="Leadbetter J.R."/>
        </authorList>
    </citation>
    <scope>NUCLEOTIDE SEQUENCE [LARGE SCALE GENOMIC DNA]</scope>
    <source>
        <strain evidence="6 7">RBP-1</strain>
    </source>
</reference>
<dbReference type="EMBL" id="VTOX01000001">
    <property type="protein sequence ID" value="NKE64207.1"/>
    <property type="molecule type" value="Genomic_DNA"/>
</dbReference>
<evidence type="ECO:0000313" key="7">
    <source>
        <dbReference type="Proteomes" id="UP000521868"/>
    </source>
</evidence>
<dbReference type="PANTHER" id="PTHR42988:SF2">
    <property type="entry name" value="CYCLIC NUCLEOTIDE PHOSPHODIESTERASE CBUA0032-RELATED"/>
    <property type="match status" value="1"/>
</dbReference>
<sequence length="274" mass="29829">MNTLLVQLTDLHIREPGRLAYGRLDTAPYLRRAVASVLRLKQRPDAVVITGDLSDFGRPAEYGHLAELLAPLTMPVYLMPGNHDDRDQLRRSFPGHAYLGESGFVQYSVQVGGLRLVALDTVEHGQSHGALCDSRLDWLDRELAQHAHQPVIVAMHHPPFETLIGHMDKIGLRDGAADLEAIVVRHPNVERVLCGHLHRSIDVRFGGTIASTAPAPAHQVALDLHPDAPAGWMLEPPGFRLCALDGAGRVVSHLAAAGEFEGPYPFHDGGAVID</sequence>
<evidence type="ECO:0000256" key="1">
    <source>
        <dbReference type="ARBA" id="ARBA00022723"/>
    </source>
</evidence>
<dbReference type="GO" id="GO:0046872">
    <property type="term" value="F:metal ion binding"/>
    <property type="evidence" value="ECO:0007669"/>
    <property type="project" value="UniProtKB-KW"/>
</dbReference>
<comment type="similarity">
    <text evidence="4">Belongs to the cyclic nucleotide phosphodiesterase class-III family.</text>
</comment>
<dbReference type="RefSeq" id="WP_168105322.1">
    <property type="nucleotide sequence ID" value="NZ_VTOX01000001.1"/>
</dbReference>
<dbReference type="Gene3D" id="3.60.21.40">
    <property type="entry name" value="GpdQ, catalytic alpha/beta sandwich domain"/>
    <property type="match status" value="1"/>
</dbReference>
<accession>A0A7X6DBN6</accession>
<keyword evidence="2" id="KW-0378">Hydrolase</keyword>
<dbReference type="InterPro" id="IPR026575">
    <property type="entry name" value="GpdQ/CpdA-like"/>
</dbReference>